<feature type="domain" description="GGDEF" evidence="3">
    <location>
        <begin position="221"/>
        <end position="362"/>
    </location>
</feature>
<reference evidence="4 5" key="1">
    <citation type="journal article" date="2012" name="Science">
        <title>Ecological populations of bacteria act as socially cohesive units of antibiotic production and resistance.</title>
        <authorList>
            <person name="Cordero O.X."/>
            <person name="Wildschutte H."/>
            <person name="Kirkup B."/>
            <person name="Proehl S."/>
            <person name="Ngo L."/>
            <person name="Hussain F."/>
            <person name="Le Roux F."/>
            <person name="Mincer T."/>
            <person name="Polz M.F."/>
        </authorList>
    </citation>
    <scope>NUCLEOTIDE SEQUENCE [LARGE SCALE GENOMIC DNA]</scope>
    <source>
        <strain evidence="4 5">FF-238</strain>
    </source>
</reference>
<dbReference type="RefSeq" id="WP_017053820.1">
    <property type="nucleotide sequence ID" value="NZ_AJYW02000001.1"/>
</dbReference>
<evidence type="ECO:0000313" key="4">
    <source>
        <dbReference type="EMBL" id="OEE81421.1"/>
    </source>
</evidence>
<dbReference type="InterPro" id="IPR052163">
    <property type="entry name" value="DGC-Regulatory_Protein"/>
</dbReference>
<keyword evidence="5" id="KW-1185">Reference proteome</keyword>
<dbReference type="CDD" id="cd01949">
    <property type="entry name" value="GGDEF"/>
    <property type="match status" value="1"/>
</dbReference>
<feature type="transmembrane region" description="Helical" evidence="2">
    <location>
        <begin position="129"/>
        <end position="148"/>
    </location>
</feature>
<dbReference type="AlphaFoldDB" id="A0A1E5DC95"/>
<keyword evidence="2" id="KW-1133">Transmembrane helix</keyword>
<feature type="transmembrane region" description="Helical" evidence="2">
    <location>
        <begin position="76"/>
        <end position="96"/>
    </location>
</feature>
<keyword evidence="2" id="KW-0472">Membrane</keyword>
<accession>A0A1E5DC95</accession>
<dbReference type="PROSITE" id="PS50887">
    <property type="entry name" value="GGDEF"/>
    <property type="match status" value="1"/>
</dbReference>
<name>A0A1E5DC95_9VIBR</name>
<dbReference type="Gene3D" id="3.30.70.270">
    <property type="match status" value="1"/>
</dbReference>
<dbReference type="InterPro" id="IPR029787">
    <property type="entry name" value="Nucleotide_cyclase"/>
</dbReference>
<comment type="cofactor">
    <cofactor evidence="1">
        <name>Mg(2+)</name>
        <dbReference type="ChEBI" id="CHEBI:18420"/>
    </cofactor>
</comment>
<proteinExistence type="predicted"/>
<dbReference type="GO" id="GO:0003824">
    <property type="term" value="F:catalytic activity"/>
    <property type="evidence" value="ECO:0007669"/>
    <property type="project" value="UniProtKB-ARBA"/>
</dbReference>
<comment type="caution">
    <text evidence="4">The sequence shown here is derived from an EMBL/GenBank/DDBJ whole genome shotgun (WGS) entry which is preliminary data.</text>
</comment>
<feature type="transmembrane region" description="Helical" evidence="2">
    <location>
        <begin position="48"/>
        <end position="69"/>
    </location>
</feature>
<organism evidence="4 5">
    <name type="scientific">Vibrio genomosp. F6 str. FF-238</name>
    <dbReference type="NCBI Taxonomy" id="1191298"/>
    <lineage>
        <taxon>Bacteria</taxon>
        <taxon>Pseudomonadati</taxon>
        <taxon>Pseudomonadota</taxon>
        <taxon>Gammaproteobacteria</taxon>
        <taxon>Vibrionales</taxon>
        <taxon>Vibrionaceae</taxon>
        <taxon>Vibrio</taxon>
    </lineage>
</organism>
<dbReference type="Proteomes" id="UP000094165">
    <property type="component" value="Unassembled WGS sequence"/>
</dbReference>
<dbReference type="PANTHER" id="PTHR46663:SF3">
    <property type="entry name" value="SLL0267 PROTEIN"/>
    <property type="match status" value="1"/>
</dbReference>
<gene>
    <name evidence="4" type="ORF">A130_00080</name>
</gene>
<evidence type="ECO:0000259" key="3">
    <source>
        <dbReference type="PROSITE" id="PS50887"/>
    </source>
</evidence>
<keyword evidence="2" id="KW-0812">Transmembrane</keyword>
<feature type="transmembrane region" description="Helical" evidence="2">
    <location>
        <begin position="23"/>
        <end position="42"/>
    </location>
</feature>
<feature type="transmembrane region" description="Helical" evidence="2">
    <location>
        <begin position="154"/>
        <end position="173"/>
    </location>
</feature>
<dbReference type="SMART" id="SM00267">
    <property type="entry name" value="GGDEF"/>
    <property type="match status" value="1"/>
</dbReference>
<dbReference type="NCBIfam" id="TIGR00254">
    <property type="entry name" value="GGDEF"/>
    <property type="match status" value="1"/>
</dbReference>
<dbReference type="EMBL" id="AJYW02000001">
    <property type="protein sequence ID" value="OEE81421.1"/>
    <property type="molecule type" value="Genomic_DNA"/>
</dbReference>
<dbReference type="InterPro" id="IPR000160">
    <property type="entry name" value="GGDEF_dom"/>
</dbReference>
<dbReference type="SUPFAM" id="SSF55073">
    <property type="entry name" value="Nucleotide cyclase"/>
    <property type="match status" value="1"/>
</dbReference>
<protein>
    <submittedName>
        <fullName evidence="4">Diguanylate cyclase</fullName>
    </submittedName>
</protein>
<evidence type="ECO:0000256" key="1">
    <source>
        <dbReference type="ARBA" id="ARBA00001946"/>
    </source>
</evidence>
<evidence type="ECO:0000256" key="2">
    <source>
        <dbReference type="SAM" id="Phobius"/>
    </source>
</evidence>
<dbReference type="Pfam" id="PF00990">
    <property type="entry name" value="GGDEF"/>
    <property type="match status" value="1"/>
</dbReference>
<dbReference type="PANTHER" id="PTHR46663">
    <property type="entry name" value="DIGUANYLATE CYCLASE DGCT-RELATED"/>
    <property type="match status" value="1"/>
</dbReference>
<sequence length="398" mass="45701">MTHLVGRHLEEMADIRSTRKRKIVLICSIASCCLFFIYSVLYFTANNYWFGTFDLIWAGIALANSIYVLRKKQPAYADLILSSILLIQGVVLFLYSQTVSDHLLWLYPILAAVIFINEFRIGLMLSSSFFVLISSITVLSGVIEIPTTYAASRFLFSLLAMCVICHTSAYYYAKIINYIQSLYQEGIEDLAYMDQLTGLANRWSFENWAKQKLTKIEANKGITALIFIDIDDFKVINDNYGHDVGDRVLQHFAKRLKNNIRTKDRKTDNQDYSIARYAGDEFIILLYDVRSEQDLKQILHRICHLFDHDYNGHERINSLTVSVGAAIFPQDAKDLPELTRCADKAMYAAKHSGKNRFSFYQNCIPDSLDIADNHEKNYHSLPVSQISETHNVVSMKKR</sequence>
<evidence type="ECO:0000313" key="5">
    <source>
        <dbReference type="Proteomes" id="UP000094165"/>
    </source>
</evidence>
<dbReference type="InterPro" id="IPR043128">
    <property type="entry name" value="Rev_trsase/Diguanyl_cyclase"/>
</dbReference>
<dbReference type="FunFam" id="3.30.70.270:FF:000001">
    <property type="entry name" value="Diguanylate cyclase domain protein"/>
    <property type="match status" value="1"/>
</dbReference>